<dbReference type="OrthoDB" id="9801593at2"/>
<feature type="signal peptide" evidence="2">
    <location>
        <begin position="1"/>
        <end position="26"/>
    </location>
</feature>
<dbReference type="PANTHER" id="PTHR43745:SF2">
    <property type="entry name" value="NITROREDUCTASE MJ1384-RELATED"/>
    <property type="match status" value="1"/>
</dbReference>
<dbReference type="AlphaFoldDB" id="A0A6P1ZH51"/>
<keyword evidence="1" id="KW-0479">Metal-binding</keyword>
<feature type="domain" description="Nitroreductase" evidence="3">
    <location>
        <begin position="45"/>
        <end position="211"/>
    </location>
</feature>
<comment type="caution">
    <text evidence="4">The sequence shown here is derived from an EMBL/GenBank/DDBJ whole genome shotgun (WGS) entry which is preliminary data.</text>
</comment>
<dbReference type="RefSeq" id="WP_144306046.1">
    <property type="nucleotide sequence ID" value="NZ_QMIF01000009.1"/>
</dbReference>
<feature type="chain" id="PRO_5027049033" evidence="2">
    <location>
        <begin position="27"/>
        <end position="214"/>
    </location>
</feature>
<dbReference type="PROSITE" id="PS51318">
    <property type="entry name" value="TAT"/>
    <property type="match status" value="1"/>
</dbReference>
<reference evidence="4 5" key="1">
    <citation type="submission" date="2018-06" db="EMBL/GenBank/DDBJ databases">
        <title>Complete genome of Desulfovibrio marinus P48SEP.</title>
        <authorList>
            <person name="Crispim J.S."/>
            <person name="Vidigal P.M.P."/>
            <person name="Silva L.C.F."/>
            <person name="Araujo L.C."/>
            <person name="Laguardia C.N."/>
            <person name="Dias R.S."/>
            <person name="Sousa M.P."/>
            <person name="Paula S.O."/>
            <person name="Silva C."/>
        </authorList>
    </citation>
    <scope>NUCLEOTIDE SEQUENCE [LARGE SCALE GENOMIC DNA]</scope>
    <source>
        <strain evidence="4 5">P48SEP</strain>
    </source>
</reference>
<dbReference type="GO" id="GO:0016491">
    <property type="term" value="F:oxidoreductase activity"/>
    <property type="evidence" value="ECO:0007669"/>
    <property type="project" value="InterPro"/>
</dbReference>
<dbReference type="InterPro" id="IPR000415">
    <property type="entry name" value="Nitroreductase-like"/>
</dbReference>
<dbReference type="PANTHER" id="PTHR43745">
    <property type="entry name" value="NITROREDUCTASE MJ1384-RELATED"/>
    <property type="match status" value="1"/>
</dbReference>
<evidence type="ECO:0000313" key="5">
    <source>
        <dbReference type="Proteomes" id="UP000434052"/>
    </source>
</evidence>
<accession>A0A6P1ZH51</accession>
<evidence type="ECO:0000313" key="4">
    <source>
        <dbReference type="EMBL" id="TVM32866.1"/>
    </source>
</evidence>
<dbReference type="InterPro" id="IPR052544">
    <property type="entry name" value="Bacteriocin_Proc_Enz"/>
</dbReference>
<keyword evidence="1" id="KW-0408">Iron</keyword>
<organism evidence="4 5">
    <name type="scientific">Oceanidesulfovibrio marinus</name>
    <dbReference type="NCBI Taxonomy" id="370038"/>
    <lineage>
        <taxon>Bacteria</taxon>
        <taxon>Pseudomonadati</taxon>
        <taxon>Thermodesulfobacteriota</taxon>
        <taxon>Desulfovibrionia</taxon>
        <taxon>Desulfovibrionales</taxon>
        <taxon>Desulfovibrionaceae</taxon>
        <taxon>Oceanidesulfovibrio</taxon>
    </lineage>
</organism>
<protein>
    <submittedName>
        <fullName evidence="4">SagB/ThcOx family dehydrogenase</fullName>
    </submittedName>
</protein>
<proteinExistence type="predicted"/>
<gene>
    <name evidence="4" type="ORF">DQK91_14265</name>
</gene>
<sequence length="214" mass="23088">MNRRRFIRTTALAGPALLTGIGTAQAAQGALPLPAVQGTLQHALENRRSTRDYIDGELDDGTLAGLLWAGYGVNRTDTGKRTAPSVYDNQETDIYIAKAGGLFRYNASAHTLEAIHDRDIRVYTGSQPFVDMAAVNLVYVADFDRMAGVEPARRELIAAFAVGCICQNVSLFCAASGLGCVVRDWIDRETLRKEMGLSDGQNIMLAQTVGHIAG</sequence>
<keyword evidence="2" id="KW-0732">Signal</keyword>
<dbReference type="InterPro" id="IPR006311">
    <property type="entry name" value="TAT_signal"/>
</dbReference>
<dbReference type="Gene3D" id="3.40.109.10">
    <property type="entry name" value="NADH Oxidase"/>
    <property type="match status" value="1"/>
</dbReference>
<dbReference type="CDD" id="cd02142">
    <property type="entry name" value="McbC_SagB-like_oxidoreductase"/>
    <property type="match status" value="1"/>
</dbReference>
<keyword evidence="1" id="KW-0411">Iron-sulfur</keyword>
<evidence type="ECO:0000256" key="1">
    <source>
        <dbReference type="ARBA" id="ARBA00023014"/>
    </source>
</evidence>
<dbReference type="EMBL" id="QMIF01000009">
    <property type="protein sequence ID" value="TVM32866.1"/>
    <property type="molecule type" value="Genomic_DNA"/>
</dbReference>
<evidence type="ECO:0000256" key="2">
    <source>
        <dbReference type="SAM" id="SignalP"/>
    </source>
</evidence>
<evidence type="ECO:0000259" key="3">
    <source>
        <dbReference type="Pfam" id="PF00881"/>
    </source>
</evidence>
<dbReference type="GO" id="GO:0051536">
    <property type="term" value="F:iron-sulfur cluster binding"/>
    <property type="evidence" value="ECO:0007669"/>
    <property type="project" value="UniProtKB-KW"/>
</dbReference>
<dbReference type="SUPFAM" id="SSF55469">
    <property type="entry name" value="FMN-dependent nitroreductase-like"/>
    <property type="match status" value="1"/>
</dbReference>
<name>A0A6P1ZH51_9BACT</name>
<dbReference type="Pfam" id="PF00881">
    <property type="entry name" value="Nitroreductase"/>
    <property type="match status" value="1"/>
</dbReference>
<dbReference type="Proteomes" id="UP000434052">
    <property type="component" value="Unassembled WGS sequence"/>
</dbReference>
<dbReference type="InterPro" id="IPR029479">
    <property type="entry name" value="Nitroreductase"/>
</dbReference>